<accession>A0A1M5BND8</accession>
<dbReference type="InterPro" id="IPR016155">
    <property type="entry name" value="Mopterin_synth/thiamin_S_b"/>
</dbReference>
<dbReference type="AlphaFoldDB" id="A0A1M5BND8"/>
<sequence length="89" mass="9902">MEKISLVPSVVMMIAMTREDEMNIQIMLNEAVYTFPAGITLAQVISQLHLPEQGCVFALNEQVMTKSRWSQVMLNDGDQISLFQVIAGG</sequence>
<dbReference type="Pfam" id="PF02597">
    <property type="entry name" value="ThiS"/>
    <property type="match status" value="1"/>
</dbReference>
<evidence type="ECO:0000313" key="2">
    <source>
        <dbReference type="Proteomes" id="UP000184159"/>
    </source>
</evidence>
<dbReference type="EMBL" id="FQUH01000010">
    <property type="protein sequence ID" value="SHF43722.1"/>
    <property type="molecule type" value="Genomic_DNA"/>
</dbReference>
<dbReference type="NCBIfam" id="TIGR01683">
    <property type="entry name" value="thiS"/>
    <property type="match status" value="1"/>
</dbReference>
<gene>
    <name evidence="1" type="ORF">SAMN02745781_02255</name>
</gene>
<name>A0A1M5BND8_VIBGA</name>
<dbReference type="PANTHER" id="PTHR34472">
    <property type="entry name" value="SULFUR CARRIER PROTEIN THIS"/>
    <property type="match status" value="1"/>
</dbReference>
<dbReference type="Proteomes" id="UP000184159">
    <property type="component" value="Unassembled WGS sequence"/>
</dbReference>
<dbReference type="InterPro" id="IPR012675">
    <property type="entry name" value="Beta-grasp_dom_sf"/>
</dbReference>
<dbReference type="CDD" id="cd00565">
    <property type="entry name" value="Ubl_ThiS"/>
    <property type="match status" value="1"/>
</dbReference>
<dbReference type="InterPro" id="IPR003749">
    <property type="entry name" value="ThiS/MoaD-like"/>
</dbReference>
<organism evidence="1 2">
    <name type="scientific">Vibrio gazogenes DSM 21264 = NBRC 103151</name>
    <dbReference type="NCBI Taxonomy" id="1123492"/>
    <lineage>
        <taxon>Bacteria</taxon>
        <taxon>Pseudomonadati</taxon>
        <taxon>Pseudomonadota</taxon>
        <taxon>Gammaproteobacteria</taxon>
        <taxon>Vibrionales</taxon>
        <taxon>Vibrionaceae</taxon>
        <taxon>Vibrio</taxon>
    </lineage>
</organism>
<proteinExistence type="predicted"/>
<dbReference type="PANTHER" id="PTHR34472:SF1">
    <property type="entry name" value="SULFUR CARRIER PROTEIN THIS"/>
    <property type="match status" value="1"/>
</dbReference>
<evidence type="ECO:0000313" key="1">
    <source>
        <dbReference type="EMBL" id="SHF43722.1"/>
    </source>
</evidence>
<dbReference type="InterPro" id="IPR010035">
    <property type="entry name" value="Thi_S"/>
</dbReference>
<protein>
    <submittedName>
        <fullName evidence="1">Sulfur carrier protein</fullName>
    </submittedName>
</protein>
<dbReference type="SUPFAM" id="SSF54285">
    <property type="entry name" value="MoaD/ThiS"/>
    <property type="match status" value="1"/>
</dbReference>
<keyword evidence="2" id="KW-1185">Reference proteome</keyword>
<dbReference type="Gene3D" id="3.10.20.30">
    <property type="match status" value="1"/>
</dbReference>
<reference evidence="2" key="1">
    <citation type="submission" date="2016-11" db="EMBL/GenBank/DDBJ databases">
        <authorList>
            <person name="Varghese N."/>
            <person name="Submissions S."/>
        </authorList>
    </citation>
    <scope>NUCLEOTIDE SEQUENCE [LARGE SCALE GENOMIC DNA]</scope>
    <source>
        <strain evidence="2">DSM 21264</strain>
    </source>
</reference>